<protein>
    <recommendedName>
        <fullName evidence="1">Phosphofurin acidic cluster sorting protein 1/2 C-terminal domain-containing protein</fullName>
    </recommendedName>
</protein>
<reference evidence="2" key="1">
    <citation type="submission" date="2025-08" db="UniProtKB">
        <authorList>
            <consortium name="Ensembl"/>
        </authorList>
    </citation>
    <scope>IDENTIFICATION</scope>
</reference>
<dbReference type="InterPro" id="IPR019381">
    <property type="entry name" value="PACS1/2_C"/>
</dbReference>
<accession>A0A3Q4FZL2</accession>
<feature type="domain" description="Phosphofurin acidic cluster sorting protein 1/2 C-terminal" evidence="1">
    <location>
        <begin position="1"/>
        <end position="37"/>
    </location>
</feature>
<dbReference type="GO" id="GO:0044325">
    <property type="term" value="F:transmembrane transporter binding"/>
    <property type="evidence" value="ECO:0007669"/>
    <property type="project" value="TreeGrafter"/>
</dbReference>
<dbReference type="AlphaFoldDB" id="A0A3Q4FZL2"/>
<evidence type="ECO:0000313" key="3">
    <source>
        <dbReference type="Proteomes" id="UP000261580"/>
    </source>
</evidence>
<dbReference type="GO" id="GO:0072659">
    <property type="term" value="P:protein localization to plasma membrane"/>
    <property type="evidence" value="ECO:0007669"/>
    <property type="project" value="TreeGrafter"/>
</dbReference>
<dbReference type="Pfam" id="PF10254">
    <property type="entry name" value="Pacs-1"/>
    <property type="match status" value="1"/>
</dbReference>
<organism evidence="2 3">
    <name type="scientific">Neolamprologus brichardi</name>
    <name type="common">Fairy cichlid</name>
    <name type="synonym">Lamprologus brichardi</name>
    <dbReference type="NCBI Taxonomy" id="32507"/>
    <lineage>
        <taxon>Eukaryota</taxon>
        <taxon>Metazoa</taxon>
        <taxon>Chordata</taxon>
        <taxon>Craniata</taxon>
        <taxon>Vertebrata</taxon>
        <taxon>Euteleostomi</taxon>
        <taxon>Actinopterygii</taxon>
        <taxon>Neopterygii</taxon>
        <taxon>Teleostei</taxon>
        <taxon>Neoteleostei</taxon>
        <taxon>Acanthomorphata</taxon>
        <taxon>Ovalentaria</taxon>
        <taxon>Cichlomorphae</taxon>
        <taxon>Cichliformes</taxon>
        <taxon>Cichlidae</taxon>
        <taxon>African cichlids</taxon>
        <taxon>Pseudocrenilabrinae</taxon>
        <taxon>Lamprologini</taxon>
        <taxon>Neolamprologus</taxon>
    </lineage>
</organism>
<keyword evidence="3" id="KW-1185">Reference proteome</keyword>
<dbReference type="Proteomes" id="UP000261580">
    <property type="component" value="Unassembled WGS sequence"/>
</dbReference>
<name>A0A3Q4FZL2_NEOBR</name>
<dbReference type="PANTHER" id="PTHR13280:SF15">
    <property type="entry name" value="PHOSPHOFURIN ACIDIC CLUSTER SORTING PROTEIN 2"/>
    <property type="match status" value="1"/>
</dbReference>
<dbReference type="Bgee" id="ENSNBRG00000001034">
    <property type="expression patterns" value="Expressed in brain and 4 other cell types or tissues"/>
</dbReference>
<dbReference type="Ensembl" id="ENSNBRT00000001280.1">
    <property type="protein sequence ID" value="ENSNBRP00000001221.1"/>
    <property type="gene ID" value="ENSNBRG00000001034.1"/>
</dbReference>
<dbReference type="PANTHER" id="PTHR13280">
    <property type="entry name" value="PHOSPHOFURIN ACIDIC CLUSTER SORTING PROTEIN"/>
    <property type="match status" value="1"/>
</dbReference>
<sequence length="67" mass="7620">MFLPKKSKDKEVESKSQVIEGISRLICTAKHQQTMLRGNFLHRPPARFTLLSQHVSPLARFAGRNTS</sequence>
<reference evidence="2" key="2">
    <citation type="submission" date="2025-09" db="UniProtKB">
        <authorList>
            <consortium name="Ensembl"/>
        </authorList>
    </citation>
    <scope>IDENTIFICATION</scope>
</reference>
<dbReference type="STRING" id="32507.ENSNBRP00000001221"/>
<proteinExistence type="predicted"/>
<evidence type="ECO:0000259" key="1">
    <source>
        <dbReference type="Pfam" id="PF10254"/>
    </source>
</evidence>
<evidence type="ECO:0000313" key="2">
    <source>
        <dbReference type="Ensembl" id="ENSNBRP00000001221.1"/>
    </source>
</evidence>